<feature type="domain" description="Methyltransferase" evidence="1">
    <location>
        <begin position="63"/>
        <end position="152"/>
    </location>
</feature>
<reference evidence="2" key="1">
    <citation type="submission" date="2019-06" db="EMBL/GenBank/DDBJ databases">
        <title>Whole genome shotgun sequence of Cellulomonas cellasea NBRC 3753.</title>
        <authorList>
            <person name="Hosoyama A."/>
            <person name="Uohara A."/>
            <person name="Ohji S."/>
            <person name="Ichikawa N."/>
        </authorList>
    </citation>
    <scope>NUCLEOTIDE SEQUENCE [LARGE SCALE GENOMIC DNA]</scope>
    <source>
        <strain evidence="2">NBRC 3753</strain>
    </source>
</reference>
<evidence type="ECO:0000259" key="1">
    <source>
        <dbReference type="Pfam" id="PF13649"/>
    </source>
</evidence>
<dbReference type="InterPro" id="IPR041698">
    <property type="entry name" value="Methyltransf_25"/>
</dbReference>
<dbReference type="Proteomes" id="UP000317046">
    <property type="component" value="Unassembled WGS sequence"/>
</dbReference>
<keyword evidence="2" id="KW-0808">Transferase</keyword>
<dbReference type="Pfam" id="PF13649">
    <property type="entry name" value="Methyltransf_25"/>
    <property type="match status" value="1"/>
</dbReference>
<dbReference type="PANTHER" id="PTHR42912">
    <property type="entry name" value="METHYLTRANSFERASE"/>
    <property type="match status" value="1"/>
</dbReference>
<keyword evidence="3" id="KW-1185">Reference proteome</keyword>
<proteinExistence type="predicted"/>
<protein>
    <submittedName>
        <fullName evidence="2">Methyltransferase</fullName>
    </submittedName>
</protein>
<dbReference type="Gene3D" id="3.40.50.150">
    <property type="entry name" value="Vaccinia Virus protein VP39"/>
    <property type="match status" value="1"/>
</dbReference>
<dbReference type="InterPro" id="IPR050508">
    <property type="entry name" value="Methyltransf_Superfamily"/>
</dbReference>
<evidence type="ECO:0000313" key="2">
    <source>
        <dbReference type="EMBL" id="GEA86757.1"/>
    </source>
</evidence>
<dbReference type="GO" id="GO:0032259">
    <property type="term" value="P:methylation"/>
    <property type="evidence" value="ECO:0007669"/>
    <property type="project" value="UniProtKB-KW"/>
</dbReference>
<evidence type="ECO:0000313" key="3">
    <source>
        <dbReference type="Proteomes" id="UP000317046"/>
    </source>
</evidence>
<sequence>MRRPAVRPPGHAPGAPRVSSREVQRAYGLLAERYIEALGSLEHVHPDDLAFIERHLRPVSGPVLDLGCGPGHLTGFLRTLHPDVTGVDLVPEFLAHARRAHPAARFELGSMLELDRAAGSVAGVLAWYSLIHFRPEQVDTALSAVRRVLAPGATLVVGFFDGPGPEPFAHKVVTAYRWPPDELARRLALAGFVERERMHRDPEGQARSHGAIAARAV</sequence>
<dbReference type="CDD" id="cd02440">
    <property type="entry name" value="AdoMet_MTases"/>
    <property type="match status" value="1"/>
</dbReference>
<dbReference type="PANTHER" id="PTHR42912:SF93">
    <property type="entry name" value="N6-ADENOSINE-METHYLTRANSFERASE TMT1A"/>
    <property type="match status" value="1"/>
</dbReference>
<organism evidence="2 3">
    <name type="scientific">Cellulomonas cellasea</name>
    <dbReference type="NCBI Taxonomy" id="43670"/>
    <lineage>
        <taxon>Bacteria</taxon>
        <taxon>Bacillati</taxon>
        <taxon>Actinomycetota</taxon>
        <taxon>Actinomycetes</taxon>
        <taxon>Micrococcales</taxon>
        <taxon>Cellulomonadaceae</taxon>
        <taxon>Cellulomonas</taxon>
    </lineage>
</organism>
<dbReference type="EMBL" id="BJLR01000009">
    <property type="protein sequence ID" value="GEA86757.1"/>
    <property type="molecule type" value="Genomic_DNA"/>
</dbReference>
<name>A0A4Y3KS95_9CELL</name>
<dbReference type="AlphaFoldDB" id="A0A4Y3KS95"/>
<dbReference type="GO" id="GO:0008168">
    <property type="term" value="F:methyltransferase activity"/>
    <property type="evidence" value="ECO:0007669"/>
    <property type="project" value="UniProtKB-KW"/>
</dbReference>
<comment type="caution">
    <text evidence="2">The sequence shown here is derived from an EMBL/GenBank/DDBJ whole genome shotgun (WGS) entry which is preliminary data.</text>
</comment>
<dbReference type="SUPFAM" id="SSF53335">
    <property type="entry name" value="S-adenosyl-L-methionine-dependent methyltransferases"/>
    <property type="match status" value="1"/>
</dbReference>
<accession>A0A4Y3KS95</accession>
<keyword evidence="2" id="KW-0489">Methyltransferase</keyword>
<gene>
    <name evidence="2" type="ORF">CCE01nite_07060</name>
</gene>
<dbReference type="InterPro" id="IPR029063">
    <property type="entry name" value="SAM-dependent_MTases_sf"/>
</dbReference>